<keyword evidence="3 6" id="KW-0413">Isomerase</keyword>
<comment type="similarity">
    <text evidence="1">Belongs to the pseudouridine synthase TruD family.</text>
</comment>
<dbReference type="PANTHER" id="PTHR13326">
    <property type="entry name" value="TRNA PSEUDOURIDINE SYNTHASE D"/>
    <property type="match status" value="1"/>
</dbReference>
<dbReference type="InterPro" id="IPR020119">
    <property type="entry name" value="PsdUridine_synth_TruD_CS"/>
</dbReference>
<dbReference type="InterPro" id="IPR042214">
    <property type="entry name" value="TruD_catalytic"/>
</dbReference>
<protein>
    <submittedName>
        <fullName evidence="6">tRNA pseudouridine(13) synthase</fullName>
        <ecNumber evidence="6">5.4.99.27</ecNumber>
    </submittedName>
</protein>
<organism evidence="6 7">
    <name type="scientific">Theileria orientalis</name>
    <dbReference type="NCBI Taxonomy" id="68886"/>
    <lineage>
        <taxon>Eukaryota</taxon>
        <taxon>Sar</taxon>
        <taxon>Alveolata</taxon>
        <taxon>Apicomplexa</taxon>
        <taxon>Aconoidasida</taxon>
        <taxon>Piroplasmida</taxon>
        <taxon>Theileriidae</taxon>
        <taxon>Theileria</taxon>
    </lineage>
</organism>
<dbReference type="GO" id="GO:0160150">
    <property type="term" value="F:tRNA pseudouridine(13) synthase activity"/>
    <property type="evidence" value="ECO:0007669"/>
    <property type="project" value="UniProtKB-EC"/>
</dbReference>
<dbReference type="CDD" id="cd02576">
    <property type="entry name" value="PseudoU_synth_ScPUS7"/>
    <property type="match status" value="1"/>
</dbReference>
<dbReference type="EC" id="5.4.99.27" evidence="6"/>
<dbReference type="InterPro" id="IPR011760">
    <property type="entry name" value="PsdUridine_synth_TruD_insert"/>
</dbReference>
<dbReference type="GO" id="GO:0008033">
    <property type="term" value="P:tRNA processing"/>
    <property type="evidence" value="ECO:0007669"/>
    <property type="project" value="UniProtKB-KW"/>
</dbReference>
<evidence type="ECO:0000313" key="7">
    <source>
        <dbReference type="Proteomes" id="UP000244811"/>
    </source>
</evidence>
<dbReference type="PIRSF" id="PIRSF037016">
    <property type="entry name" value="Pseudouridin_synth_euk_prd"/>
    <property type="match status" value="1"/>
</dbReference>
<reference evidence="6" key="1">
    <citation type="submission" date="2022-07" db="EMBL/GenBank/DDBJ databases">
        <title>Evaluation of T. orientalis genome assembly methods using nanopore sequencing and analysis of variation between genomes.</title>
        <authorList>
            <person name="Yam J."/>
            <person name="Micallef M.L."/>
            <person name="Liu M."/>
            <person name="Djordjevic S.P."/>
            <person name="Bogema D.R."/>
            <person name="Jenkins C."/>
        </authorList>
    </citation>
    <scope>NUCLEOTIDE SEQUENCE</scope>
    <source>
        <strain evidence="6">Goon Nure</strain>
    </source>
</reference>
<dbReference type="GO" id="GO:0005634">
    <property type="term" value="C:nucleus"/>
    <property type="evidence" value="ECO:0007669"/>
    <property type="project" value="TreeGrafter"/>
</dbReference>
<dbReference type="PROSITE" id="PS50984">
    <property type="entry name" value="TRUD"/>
    <property type="match status" value="1"/>
</dbReference>
<dbReference type="GO" id="GO:0001522">
    <property type="term" value="P:pseudouridine synthesis"/>
    <property type="evidence" value="ECO:0007669"/>
    <property type="project" value="InterPro"/>
</dbReference>
<dbReference type="GO" id="GO:0003723">
    <property type="term" value="F:RNA binding"/>
    <property type="evidence" value="ECO:0007669"/>
    <property type="project" value="InterPro"/>
</dbReference>
<evidence type="ECO:0000256" key="1">
    <source>
        <dbReference type="ARBA" id="ARBA00007953"/>
    </source>
</evidence>
<proteinExistence type="inferred from homology"/>
<dbReference type="InterPro" id="IPR001656">
    <property type="entry name" value="PsdUridine_synth_TruD"/>
</dbReference>
<evidence type="ECO:0000256" key="2">
    <source>
        <dbReference type="ARBA" id="ARBA00022694"/>
    </source>
</evidence>
<evidence type="ECO:0000256" key="4">
    <source>
        <dbReference type="SAM" id="MobiDB-lite"/>
    </source>
</evidence>
<dbReference type="Pfam" id="PF01142">
    <property type="entry name" value="TruD"/>
    <property type="match status" value="2"/>
</dbReference>
<evidence type="ECO:0000259" key="5">
    <source>
        <dbReference type="PROSITE" id="PS50984"/>
    </source>
</evidence>
<dbReference type="Proteomes" id="UP000244811">
    <property type="component" value="Chromosome 3"/>
</dbReference>
<feature type="region of interest" description="Disordered" evidence="4">
    <location>
        <begin position="212"/>
        <end position="266"/>
    </location>
</feature>
<dbReference type="Gene3D" id="3.30.2350.20">
    <property type="entry name" value="TruD, catalytic domain"/>
    <property type="match status" value="2"/>
</dbReference>
<gene>
    <name evidence="6" type="ORF">MACK_002450</name>
</gene>
<sequence length="843" mass="96737">MERLQSTKMVSKSISVGIERTLSEYISQIKPNRVEGYVKVLLEDFHVHEIDPEGKVLNLGKSYQIEQIRRAVERKKKKKTGEKFLSSYEEGKDKMEYPPELFTETDKVRMRKLLQTLSDKAKSASGQEKIPFTFVICSESKDAKATRTSVHKWIRANLPFLESKTVELSACQKAEKMKEHLGSYLDFSALPQDYSLIHVAPTQACVKYLSGRGRDTDSTSEHNNSSNTNYRYNHGNNRNYVSISGSNHNSSYTSNSSYKKEEDLVTRSQVKENYNSDSDPESSISLDEIVKEMDRTDYETFNPKSYGKFLHFNMLKINRETSEVVHMMCKSANRASFDFFSAGNKDKRGITVQRLCIRRCNIESILEAMTRGWYNDVYLSDFCYKNTKIGLGDLNGNHFKIVIRGIEDATNIDKSIETLKSYGFINYFGLQRFGTKIVGTHIIGASIIDQRYDMTLRLILGDIETAKHYAVFNKYFENMDAMKLSLNPEYIMNNINANGDMYDTSNISAYGSGNGDTHANNSNTDAYGDFGKGDSTGAYPNKYGNENTDGNDNEHRIKDREEETTMKYRKATDYYLLDNDAQTALKYIPVRLYVEKSILKGIMANMSNEKCLEKVPKNILTIYVHSTQSLLFNLAATERLNRYGLKVVPGDLVVTNEKGISESEESEEGRINRDKRMTVIEVNSKEEAERYTIEQVVLPLPGDNITYPRNMRDYYEKIAVENYNIKLENFKTNKQVEGKNQRCIVSVGGSYRFIIVKPKDVSYELIEKLEEPLKVLIRPEIEGYEEEIEKYESVRNIERIQQLRDKIRNKSALKLRCSLPKSSYITVALREILKDESIENNHG</sequence>
<dbReference type="InterPro" id="IPR020103">
    <property type="entry name" value="PsdUridine_synth_cat_dom_sf"/>
</dbReference>
<dbReference type="PANTHER" id="PTHR13326:SF21">
    <property type="entry name" value="PSEUDOURIDYLATE SYNTHASE PUS7L"/>
    <property type="match status" value="1"/>
</dbReference>
<dbReference type="PROSITE" id="PS01268">
    <property type="entry name" value="UPF0024"/>
    <property type="match status" value="1"/>
</dbReference>
<feature type="domain" description="TRUD" evidence="5">
    <location>
        <begin position="423"/>
        <end position="747"/>
    </location>
</feature>
<evidence type="ECO:0000313" key="6">
    <source>
        <dbReference type="EMBL" id="UKK01632.2"/>
    </source>
</evidence>
<dbReference type="EMBL" id="CP056070">
    <property type="protein sequence ID" value="UKK01632.2"/>
    <property type="molecule type" value="Genomic_DNA"/>
</dbReference>
<accession>A0A976MCA0</accession>
<evidence type="ECO:0000256" key="3">
    <source>
        <dbReference type="ARBA" id="ARBA00023235"/>
    </source>
</evidence>
<name>A0A976MCA0_THEOR</name>
<keyword evidence="2" id="KW-0819">tRNA processing</keyword>
<feature type="compositionally biased region" description="Low complexity" evidence="4">
    <location>
        <begin position="221"/>
        <end position="257"/>
    </location>
</feature>
<dbReference type="SUPFAM" id="SSF55120">
    <property type="entry name" value="Pseudouridine synthase"/>
    <property type="match status" value="1"/>
</dbReference>
<dbReference type="AlphaFoldDB" id="A0A976MCA0"/>